<name>A0A812P5F6_SYMPI</name>
<comment type="caution">
    <text evidence="3">The sequence shown here is derived from an EMBL/GenBank/DDBJ whole genome shotgun (WGS) entry which is preliminary data.</text>
</comment>
<dbReference type="GO" id="GO:0005509">
    <property type="term" value="F:calcium ion binding"/>
    <property type="evidence" value="ECO:0007669"/>
    <property type="project" value="InterPro"/>
</dbReference>
<gene>
    <name evidence="3" type="primary">TNNC2</name>
    <name evidence="3" type="ORF">SPIL2461_LOCUS7927</name>
</gene>
<dbReference type="CDD" id="cd00051">
    <property type="entry name" value="EFh"/>
    <property type="match status" value="1"/>
</dbReference>
<feature type="domain" description="EF-hand" evidence="2">
    <location>
        <begin position="1"/>
        <end position="29"/>
    </location>
</feature>
<keyword evidence="4" id="KW-1185">Reference proteome</keyword>
<dbReference type="Pfam" id="PF13499">
    <property type="entry name" value="EF-hand_7"/>
    <property type="match status" value="1"/>
</dbReference>
<dbReference type="InterPro" id="IPR011992">
    <property type="entry name" value="EF-hand-dom_pair"/>
</dbReference>
<sequence>KTFQEFDLDGSNTISISELEAVLQQIGLDPPMDIVYAILEAIDMDRSGDIDFDEFCALLTRMLGPDGKVDIERMLRSMFDSMSYEAKQRKA</sequence>
<evidence type="ECO:0000313" key="4">
    <source>
        <dbReference type="Proteomes" id="UP000649617"/>
    </source>
</evidence>
<keyword evidence="1" id="KW-0106">Calcium</keyword>
<protein>
    <submittedName>
        <fullName evidence="3">TNNC2 protein</fullName>
    </submittedName>
</protein>
<dbReference type="Proteomes" id="UP000649617">
    <property type="component" value="Unassembled WGS sequence"/>
</dbReference>
<dbReference type="OrthoDB" id="26525at2759"/>
<dbReference type="PROSITE" id="PS00018">
    <property type="entry name" value="EF_HAND_1"/>
    <property type="match status" value="2"/>
</dbReference>
<feature type="domain" description="EF-hand" evidence="2">
    <location>
        <begin position="30"/>
        <end position="65"/>
    </location>
</feature>
<dbReference type="AlphaFoldDB" id="A0A812P5F6"/>
<dbReference type="InterPro" id="IPR002048">
    <property type="entry name" value="EF_hand_dom"/>
</dbReference>
<dbReference type="EMBL" id="CAJNIZ010012758">
    <property type="protein sequence ID" value="CAE7337870.1"/>
    <property type="molecule type" value="Genomic_DNA"/>
</dbReference>
<dbReference type="InterPro" id="IPR018247">
    <property type="entry name" value="EF_Hand_1_Ca_BS"/>
</dbReference>
<dbReference type="SMART" id="SM00054">
    <property type="entry name" value="EFh"/>
    <property type="match status" value="2"/>
</dbReference>
<accession>A0A812P5F6</accession>
<reference evidence="3" key="1">
    <citation type="submission" date="2021-02" db="EMBL/GenBank/DDBJ databases">
        <authorList>
            <person name="Dougan E. K."/>
            <person name="Rhodes N."/>
            <person name="Thang M."/>
            <person name="Chan C."/>
        </authorList>
    </citation>
    <scope>NUCLEOTIDE SEQUENCE</scope>
</reference>
<proteinExistence type="predicted"/>
<evidence type="ECO:0000313" key="3">
    <source>
        <dbReference type="EMBL" id="CAE7337870.1"/>
    </source>
</evidence>
<feature type="non-terminal residue" evidence="3">
    <location>
        <position position="1"/>
    </location>
</feature>
<evidence type="ECO:0000256" key="1">
    <source>
        <dbReference type="ARBA" id="ARBA00022837"/>
    </source>
</evidence>
<organism evidence="3 4">
    <name type="scientific">Symbiodinium pilosum</name>
    <name type="common">Dinoflagellate</name>
    <dbReference type="NCBI Taxonomy" id="2952"/>
    <lineage>
        <taxon>Eukaryota</taxon>
        <taxon>Sar</taxon>
        <taxon>Alveolata</taxon>
        <taxon>Dinophyceae</taxon>
        <taxon>Suessiales</taxon>
        <taxon>Symbiodiniaceae</taxon>
        <taxon>Symbiodinium</taxon>
    </lineage>
</organism>
<dbReference type="PROSITE" id="PS50222">
    <property type="entry name" value="EF_HAND_2"/>
    <property type="match status" value="2"/>
</dbReference>
<dbReference type="Gene3D" id="1.10.238.10">
    <property type="entry name" value="EF-hand"/>
    <property type="match status" value="1"/>
</dbReference>
<evidence type="ECO:0000259" key="2">
    <source>
        <dbReference type="PROSITE" id="PS50222"/>
    </source>
</evidence>
<dbReference type="SUPFAM" id="SSF47473">
    <property type="entry name" value="EF-hand"/>
    <property type="match status" value="1"/>
</dbReference>
<feature type="non-terminal residue" evidence="3">
    <location>
        <position position="91"/>
    </location>
</feature>